<organism evidence="2 3">
    <name type="scientific">Thermophilibacter immobilis</name>
    <dbReference type="NCBI Taxonomy" id="2779519"/>
    <lineage>
        <taxon>Bacteria</taxon>
        <taxon>Bacillati</taxon>
        <taxon>Actinomycetota</taxon>
        <taxon>Coriobacteriia</taxon>
        <taxon>Coriobacteriales</taxon>
        <taxon>Atopobiaceae</taxon>
        <taxon>Thermophilibacter</taxon>
    </lineage>
</organism>
<dbReference type="Pfam" id="PF00535">
    <property type="entry name" value="Glycos_transf_2"/>
    <property type="match status" value="1"/>
</dbReference>
<accession>A0A7S7M7A3</accession>
<dbReference type="EMBL" id="CP063767">
    <property type="protein sequence ID" value="QOY59923.1"/>
    <property type="molecule type" value="Genomic_DNA"/>
</dbReference>
<proteinExistence type="predicted"/>
<dbReference type="Proteomes" id="UP000593735">
    <property type="component" value="Chromosome"/>
</dbReference>
<dbReference type="PANTHER" id="PTHR43685">
    <property type="entry name" value="GLYCOSYLTRANSFERASE"/>
    <property type="match status" value="1"/>
</dbReference>
<dbReference type="RefSeq" id="WP_194369818.1">
    <property type="nucleotide sequence ID" value="NZ_CP063767.1"/>
</dbReference>
<dbReference type="KEGG" id="tio:INP52_05615"/>
<dbReference type="InterPro" id="IPR001173">
    <property type="entry name" value="Glyco_trans_2-like"/>
</dbReference>
<dbReference type="PANTHER" id="PTHR43685:SF11">
    <property type="entry name" value="GLYCOSYLTRANSFERASE TAGX-RELATED"/>
    <property type="match status" value="1"/>
</dbReference>
<protein>
    <submittedName>
        <fullName evidence="2">Glycosyltransferase family 2 protein</fullName>
    </submittedName>
</protein>
<dbReference type="GO" id="GO:0016740">
    <property type="term" value="F:transferase activity"/>
    <property type="evidence" value="ECO:0007669"/>
    <property type="project" value="UniProtKB-KW"/>
</dbReference>
<evidence type="ECO:0000313" key="2">
    <source>
        <dbReference type="EMBL" id="QOY59923.1"/>
    </source>
</evidence>
<dbReference type="Gene3D" id="3.90.550.10">
    <property type="entry name" value="Spore Coat Polysaccharide Biosynthesis Protein SpsA, Chain A"/>
    <property type="match status" value="1"/>
</dbReference>
<gene>
    <name evidence="2" type="ORF">INP52_05615</name>
</gene>
<reference evidence="2 3" key="1">
    <citation type="submission" date="2020-10" db="EMBL/GenBank/DDBJ databases">
        <title>Olsenella immobilis sp.nov., isolated from the mud in a fermentation cellar used for the production of Chinese strong-flavoured liquor.</title>
        <authorList>
            <person name="Lu L."/>
        </authorList>
    </citation>
    <scope>NUCLEOTIDE SEQUENCE [LARGE SCALE GENOMIC DNA]</scope>
    <source>
        <strain evidence="2 3">LZLJ-2</strain>
    </source>
</reference>
<evidence type="ECO:0000259" key="1">
    <source>
        <dbReference type="Pfam" id="PF00535"/>
    </source>
</evidence>
<feature type="domain" description="Glycosyltransferase 2-like" evidence="1">
    <location>
        <begin position="8"/>
        <end position="113"/>
    </location>
</feature>
<keyword evidence="3" id="KW-1185">Reference proteome</keyword>
<evidence type="ECO:0000313" key="3">
    <source>
        <dbReference type="Proteomes" id="UP000593735"/>
    </source>
</evidence>
<dbReference type="CDD" id="cd00761">
    <property type="entry name" value="Glyco_tranf_GTA_type"/>
    <property type="match status" value="1"/>
</dbReference>
<dbReference type="InterPro" id="IPR050834">
    <property type="entry name" value="Glycosyltransf_2"/>
</dbReference>
<dbReference type="AlphaFoldDB" id="A0A7S7M7A3"/>
<dbReference type="SUPFAM" id="SSF53448">
    <property type="entry name" value="Nucleotide-diphospho-sugar transferases"/>
    <property type="match status" value="1"/>
</dbReference>
<keyword evidence="2" id="KW-0808">Transferase</keyword>
<dbReference type="InterPro" id="IPR029044">
    <property type="entry name" value="Nucleotide-diphossugar_trans"/>
</dbReference>
<sequence>MKKTITFGIPCYNSADYMDRCVESILVGTGYADDVQIVIVDDGSTKDDTAAKADAWAARHPAIVKAVHQDNGGHGVAVMKAVAHADGVYFKNVDSDDWVDADAARALLDQLRRFIELEDRIDLVITNYVYEHVEDHTHNAVDYRRVLPTGMVFGWGQIGHFMPWQYLLMHALTYRTDVLRASELQMPPHTFYVDNIYAYVPFPRCRSLYYLDVDLYRYLIGREDQSVNEKVLTSRVDHYWRVARIMMRAYHLYDDIDSAQLRGYMLSYFTIIMAICSVFSKMSERDDAEAQLQALWDELKDYDARMYRHARHHVVGLVTNLPGSVGKSLTLGGYRVAQRVVKFN</sequence>
<name>A0A7S7M7A3_9ACTN</name>